<organism evidence="2 3">
    <name type="scientific">Nocardiopsis coralli</name>
    <dbReference type="NCBI Taxonomy" id="2772213"/>
    <lineage>
        <taxon>Bacteria</taxon>
        <taxon>Bacillati</taxon>
        <taxon>Actinomycetota</taxon>
        <taxon>Actinomycetes</taxon>
        <taxon>Streptosporangiales</taxon>
        <taxon>Nocardiopsidaceae</taxon>
        <taxon>Nocardiopsis</taxon>
    </lineage>
</organism>
<comment type="caution">
    <text evidence="2">The sequence shown here is derived from an EMBL/GenBank/DDBJ whole genome shotgun (WGS) entry which is preliminary data.</text>
</comment>
<sequence>MSGGQEPLPLGEYGLDATDLADAVHLAAVMKQAADGTSRLRYGHLAHLPFTEPLPPDPASPGALPRRHEAPAEDPEPANRPPVGPASVPAVPIDDPAHQRLEDRSGLLSAFSLFNLKVPRGRPEHPDLADTARNYARALLDTAHWGPGERRASGVPVLPALRPGAARTVRLALVTDTGVSMLFQRGVTDDLTRLLRRSGIFRSVDLLGFDSRRPGPPLLADPDGRPRHLRPPGEGGPHVTLIVTDGLGAAWGDAGFQDWVARAARGGAVAVLHLLRPQLWRRGSIRTVPTRIRASWPASPGGPNTGYVRESSRAGAIEEEHPRGTLIPVLPLRAAALHDWASFTMVRSRSRLWVHAAEYPDPGARAEPEVPEGEAVLRFRRTASPEAFELAVALAAVPLHPAVVSEVCRDVLGAASPSELTEVFFSGLVRLADGVLDEDPGEEVRWDFRTGVRARLLALGGQVPEIRRMLRLAVRVLGGRDPWFDDLARMLDGEHVGTPQAGAGARVWVEAMLPAVESAAVARRYRAPVDVYARNGHGHPREGDRP</sequence>
<protein>
    <submittedName>
        <fullName evidence="2">Uncharacterized protein</fullName>
    </submittedName>
</protein>
<feature type="region of interest" description="Disordered" evidence="1">
    <location>
        <begin position="49"/>
        <end position="93"/>
    </location>
</feature>
<dbReference type="InterPro" id="IPR047738">
    <property type="entry name" value="SAV_2336-like_N"/>
</dbReference>
<name>A0ABR9P3F1_9ACTN</name>
<feature type="region of interest" description="Disordered" evidence="1">
    <location>
        <begin position="215"/>
        <end position="235"/>
    </location>
</feature>
<dbReference type="Proteomes" id="UP000806528">
    <property type="component" value="Unassembled WGS sequence"/>
</dbReference>
<dbReference type="RefSeq" id="WP_193120977.1">
    <property type="nucleotide sequence ID" value="NZ_JADBGI010000004.1"/>
</dbReference>
<gene>
    <name evidence="2" type="ORF">IDM40_06455</name>
</gene>
<evidence type="ECO:0000313" key="2">
    <source>
        <dbReference type="EMBL" id="MBE2998348.1"/>
    </source>
</evidence>
<dbReference type="NCBIfam" id="NF041121">
    <property type="entry name" value="SAV_2336_NTERM"/>
    <property type="match status" value="1"/>
</dbReference>
<proteinExistence type="predicted"/>
<evidence type="ECO:0000313" key="3">
    <source>
        <dbReference type="Proteomes" id="UP000806528"/>
    </source>
</evidence>
<dbReference type="EMBL" id="JADBGI010000004">
    <property type="protein sequence ID" value="MBE2998348.1"/>
    <property type="molecule type" value="Genomic_DNA"/>
</dbReference>
<accession>A0ABR9P3F1</accession>
<keyword evidence="3" id="KW-1185">Reference proteome</keyword>
<reference evidence="2 3" key="1">
    <citation type="submission" date="2020-09" db="EMBL/GenBank/DDBJ databases">
        <title>Diversity and distribution of actinomycetes associated with coral in the coast of Hainan.</title>
        <authorList>
            <person name="Li F."/>
        </authorList>
    </citation>
    <scope>NUCLEOTIDE SEQUENCE [LARGE SCALE GENOMIC DNA]</scope>
    <source>
        <strain evidence="2 3">HNM0947</strain>
    </source>
</reference>
<evidence type="ECO:0000256" key="1">
    <source>
        <dbReference type="SAM" id="MobiDB-lite"/>
    </source>
</evidence>